<proteinExistence type="predicted"/>
<reference evidence="1 2" key="1">
    <citation type="submission" date="2022-07" db="EMBL/GenBank/DDBJ databases">
        <title>Genome stability of Gluconacetobacter entanii AV429.</title>
        <authorList>
            <person name="Trcek J."/>
            <person name="Cepec E."/>
        </authorList>
    </citation>
    <scope>NUCLEOTIDE SEQUENCE [LARGE SCALE GENOMIC DNA]</scope>
    <source>
        <strain evidence="1 2">AV429_2022</strain>
    </source>
</reference>
<evidence type="ECO:0000313" key="1">
    <source>
        <dbReference type="EMBL" id="MCW4588996.1"/>
    </source>
</evidence>
<comment type="caution">
    <text evidence="1">The sequence shown here is derived from an EMBL/GenBank/DDBJ whole genome shotgun (WGS) entry which is preliminary data.</text>
</comment>
<dbReference type="RefSeq" id="WP_265175969.1">
    <property type="nucleotide sequence ID" value="NZ_JANGSQ010000004.1"/>
</dbReference>
<dbReference type="Proteomes" id="UP001526337">
    <property type="component" value="Unassembled WGS sequence"/>
</dbReference>
<feature type="non-terminal residue" evidence="1">
    <location>
        <position position="1"/>
    </location>
</feature>
<sequence>KRSIQALNHMQMLEKSIIPNRPQKASKERRLFEKGGTQKLLLLFKYFPSHLTAKRECRSTPFR</sequence>
<evidence type="ECO:0000313" key="2">
    <source>
        <dbReference type="Proteomes" id="UP001526337"/>
    </source>
</evidence>
<evidence type="ECO:0008006" key="3">
    <source>
        <dbReference type="Google" id="ProtNLM"/>
    </source>
</evidence>
<keyword evidence="2" id="KW-1185">Reference proteome</keyword>
<gene>
    <name evidence="1" type="ORF">NO263_00010</name>
</gene>
<dbReference type="EMBL" id="JANGSQ010000004">
    <property type="protein sequence ID" value="MCW4588996.1"/>
    <property type="molecule type" value="Genomic_DNA"/>
</dbReference>
<organism evidence="1 2">
    <name type="scientific">Gluconacetobacter entanii</name>
    <dbReference type="NCBI Taxonomy" id="108528"/>
    <lineage>
        <taxon>Bacteria</taxon>
        <taxon>Pseudomonadati</taxon>
        <taxon>Pseudomonadota</taxon>
        <taxon>Alphaproteobacteria</taxon>
        <taxon>Acetobacterales</taxon>
        <taxon>Acetobacteraceae</taxon>
        <taxon>Gluconacetobacter</taxon>
    </lineage>
</organism>
<protein>
    <recommendedName>
        <fullName evidence="3">Transposase</fullName>
    </recommendedName>
</protein>
<name>A0ABT3K1C9_9PROT</name>
<accession>A0ABT3K1C9</accession>